<evidence type="ECO:0000256" key="1">
    <source>
        <dbReference type="ARBA" id="ARBA00004141"/>
    </source>
</evidence>
<dbReference type="OrthoDB" id="337685at2"/>
<feature type="transmembrane region" description="Helical" evidence="6">
    <location>
        <begin position="139"/>
        <end position="158"/>
    </location>
</feature>
<evidence type="ECO:0000256" key="3">
    <source>
        <dbReference type="ARBA" id="ARBA00022692"/>
    </source>
</evidence>
<dbReference type="PANTHER" id="PTHR48177">
    <property type="entry name" value="TRANSMEMBRANE PROTEIN 189"/>
    <property type="match status" value="1"/>
</dbReference>
<keyword evidence="4 6" id="KW-1133">Transmembrane helix</keyword>
<dbReference type="InterPro" id="IPR052601">
    <property type="entry name" value="Plasmalogen_desaturase"/>
</dbReference>
<name>A0A4R9G7D8_9LEPT</name>
<dbReference type="Proteomes" id="UP000297453">
    <property type="component" value="Unassembled WGS sequence"/>
</dbReference>
<dbReference type="PANTHER" id="PTHR48177:SF1">
    <property type="entry name" value="PLASMANYLETHANOLAMINE DESATURASE 1"/>
    <property type="match status" value="1"/>
</dbReference>
<proteinExistence type="inferred from homology"/>
<comment type="similarity">
    <text evidence="2">Belongs to the fatty acid desaturase CarF family.</text>
</comment>
<evidence type="ECO:0000256" key="2">
    <source>
        <dbReference type="ARBA" id="ARBA00007620"/>
    </source>
</evidence>
<feature type="transmembrane region" description="Helical" evidence="6">
    <location>
        <begin position="20"/>
        <end position="37"/>
    </location>
</feature>
<evidence type="ECO:0000313" key="8">
    <source>
        <dbReference type="EMBL" id="TGK07393.1"/>
    </source>
</evidence>
<keyword evidence="5 6" id="KW-0472">Membrane</keyword>
<keyword evidence="3 6" id="KW-0812">Transmembrane</keyword>
<organism evidence="8 9">
    <name type="scientific">Leptospira semungkisensis</name>
    <dbReference type="NCBI Taxonomy" id="2484985"/>
    <lineage>
        <taxon>Bacteria</taxon>
        <taxon>Pseudomonadati</taxon>
        <taxon>Spirochaetota</taxon>
        <taxon>Spirochaetia</taxon>
        <taxon>Leptospirales</taxon>
        <taxon>Leptospiraceae</taxon>
        <taxon>Leptospira</taxon>
    </lineage>
</organism>
<accession>A0A4R9G7D8</accession>
<feature type="transmembrane region" description="Helical" evidence="6">
    <location>
        <begin position="49"/>
        <end position="67"/>
    </location>
</feature>
<protein>
    <submittedName>
        <fullName evidence="8">Kua-ubiquitin conjugating enzyme hybrid localization domain protein</fullName>
    </submittedName>
</protein>
<feature type="domain" description="Lipid desaturase" evidence="7">
    <location>
        <begin position="64"/>
        <end position="228"/>
    </location>
</feature>
<gene>
    <name evidence="8" type="ORF">EHO59_04625</name>
</gene>
<dbReference type="EMBL" id="RQEP01000005">
    <property type="protein sequence ID" value="TGK07393.1"/>
    <property type="molecule type" value="Genomic_DNA"/>
</dbReference>
<evidence type="ECO:0000256" key="4">
    <source>
        <dbReference type="ARBA" id="ARBA00022989"/>
    </source>
</evidence>
<dbReference type="RefSeq" id="WP_135585197.1">
    <property type="nucleotide sequence ID" value="NZ_RQEP01000005.1"/>
</dbReference>
<evidence type="ECO:0000313" key="9">
    <source>
        <dbReference type="Proteomes" id="UP000297453"/>
    </source>
</evidence>
<evidence type="ECO:0000256" key="5">
    <source>
        <dbReference type="ARBA" id="ARBA00023136"/>
    </source>
</evidence>
<evidence type="ECO:0000256" key="6">
    <source>
        <dbReference type="SAM" id="Phobius"/>
    </source>
</evidence>
<dbReference type="GO" id="GO:0016491">
    <property type="term" value="F:oxidoreductase activity"/>
    <property type="evidence" value="ECO:0007669"/>
    <property type="project" value="TreeGrafter"/>
</dbReference>
<evidence type="ECO:0000259" key="7">
    <source>
        <dbReference type="Pfam" id="PF10520"/>
    </source>
</evidence>
<dbReference type="AlphaFoldDB" id="A0A4R9G7D8"/>
<dbReference type="Pfam" id="PF10520">
    <property type="entry name" value="Lipid_desat"/>
    <property type="match status" value="1"/>
</dbReference>
<reference evidence="8" key="1">
    <citation type="journal article" date="2019" name="PLoS Negl. Trop. Dis.">
        <title>Revisiting the worldwide diversity of Leptospira species in the environment.</title>
        <authorList>
            <person name="Vincent A.T."/>
            <person name="Schiettekatte O."/>
            <person name="Bourhy P."/>
            <person name="Veyrier F.J."/>
            <person name="Picardeau M."/>
        </authorList>
    </citation>
    <scope>NUCLEOTIDE SEQUENCE [LARGE SCALE GENOMIC DNA]</scope>
    <source>
        <strain evidence="8">SSS9</strain>
    </source>
</reference>
<comment type="subcellular location">
    <subcellularLocation>
        <location evidence="1">Membrane</location>
        <topology evidence="1">Multi-pass membrane protein</topology>
    </subcellularLocation>
</comment>
<sequence>MNFLRVLFPSPFKIHRLIEVLSVFLFLIFSALSIWKFGLLAKSSFFDSYLFLSLRLLGLLLSAYITADFLSGFVHFLGDSFGDENTPYVGSAFIFPFRDHHVDPKGITRHDFIETNGNNCLVSLPILLYCFYAPLESGIFPWARTFWILVLIGIFFTNQIHKWAHQDKPSKVIHYLQKKRWILSPDHHQIHHTTPYDTYFCITTGWCNPLLHKIRFFPFVKRMIRSIINVLSFSNTNKHRSL</sequence>
<dbReference type="InterPro" id="IPR019547">
    <property type="entry name" value="Lipid_desat"/>
</dbReference>
<comment type="caution">
    <text evidence="8">The sequence shown here is derived from an EMBL/GenBank/DDBJ whole genome shotgun (WGS) entry which is preliminary data.</text>
</comment>
<dbReference type="GO" id="GO:0016020">
    <property type="term" value="C:membrane"/>
    <property type="evidence" value="ECO:0007669"/>
    <property type="project" value="UniProtKB-SubCell"/>
</dbReference>
<keyword evidence="9" id="KW-1185">Reference proteome</keyword>